<keyword evidence="4" id="KW-1185">Reference proteome</keyword>
<feature type="region of interest" description="Disordered" evidence="1">
    <location>
        <begin position="1"/>
        <end position="34"/>
    </location>
</feature>
<dbReference type="Gene3D" id="3.90.1750.20">
    <property type="entry name" value="Putative Large Serine Recombinase, Chain B, Domain 2"/>
    <property type="match status" value="1"/>
</dbReference>
<dbReference type="InterPro" id="IPR025827">
    <property type="entry name" value="Zn_ribbon_recom_dom"/>
</dbReference>
<dbReference type="InterPro" id="IPR036162">
    <property type="entry name" value="Resolvase-like_N_sf"/>
</dbReference>
<evidence type="ECO:0000313" key="4">
    <source>
        <dbReference type="Proteomes" id="UP000279275"/>
    </source>
</evidence>
<accession>A0A3M2L795</accession>
<organism evidence="3 4">
    <name type="scientific">Nocardia stercoris</name>
    <dbReference type="NCBI Taxonomy" id="2483361"/>
    <lineage>
        <taxon>Bacteria</taxon>
        <taxon>Bacillati</taxon>
        <taxon>Actinomycetota</taxon>
        <taxon>Actinomycetes</taxon>
        <taxon>Mycobacteriales</taxon>
        <taxon>Nocardiaceae</taxon>
        <taxon>Nocardia</taxon>
    </lineage>
</organism>
<dbReference type="SUPFAM" id="SSF53041">
    <property type="entry name" value="Resolvase-like"/>
    <property type="match status" value="1"/>
</dbReference>
<evidence type="ECO:0000256" key="1">
    <source>
        <dbReference type="SAM" id="MobiDB-lite"/>
    </source>
</evidence>
<dbReference type="RefSeq" id="WP_122187771.1">
    <property type="nucleotide sequence ID" value="NZ_RFFH01000003.1"/>
</dbReference>
<dbReference type="AlphaFoldDB" id="A0A3M2L795"/>
<name>A0A3M2L795_9NOCA</name>
<dbReference type="Pfam" id="PF13408">
    <property type="entry name" value="Zn_ribbon_recom"/>
    <property type="match status" value="1"/>
</dbReference>
<dbReference type="GO" id="GO:0003677">
    <property type="term" value="F:DNA binding"/>
    <property type="evidence" value="ECO:0007669"/>
    <property type="project" value="InterPro"/>
</dbReference>
<dbReference type="PANTHER" id="PTHR30461">
    <property type="entry name" value="DNA-INVERTASE FROM LAMBDOID PROPHAGE"/>
    <property type="match status" value="1"/>
</dbReference>
<evidence type="ECO:0000313" key="3">
    <source>
        <dbReference type="EMBL" id="RMI33572.1"/>
    </source>
</evidence>
<feature type="compositionally biased region" description="Low complexity" evidence="1">
    <location>
        <begin position="15"/>
        <end position="34"/>
    </location>
</feature>
<dbReference type="Proteomes" id="UP000279275">
    <property type="component" value="Unassembled WGS sequence"/>
</dbReference>
<dbReference type="InterPro" id="IPR006119">
    <property type="entry name" value="Resolv_N"/>
</dbReference>
<feature type="region of interest" description="Disordered" evidence="1">
    <location>
        <begin position="702"/>
        <end position="724"/>
    </location>
</feature>
<feature type="domain" description="Resolvase/invertase-type recombinase catalytic" evidence="2">
    <location>
        <begin position="55"/>
        <end position="223"/>
    </location>
</feature>
<dbReference type="PANTHER" id="PTHR30461:SF23">
    <property type="entry name" value="DNA RECOMBINASE-RELATED"/>
    <property type="match status" value="1"/>
</dbReference>
<gene>
    <name evidence="3" type="ORF">EBN03_10735</name>
</gene>
<dbReference type="OrthoDB" id="3372479at2"/>
<reference evidence="3 4" key="1">
    <citation type="submission" date="2018-10" db="EMBL/GenBank/DDBJ databases">
        <title>Isolation from cow dung.</title>
        <authorList>
            <person name="Ling L."/>
        </authorList>
    </citation>
    <scope>NUCLEOTIDE SEQUENCE [LARGE SCALE GENOMIC DNA]</scope>
    <source>
        <strain evidence="3 4">NEAU-LL90</strain>
    </source>
</reference>
<dbReference type="Gene3D" id="3.40.50.1390">
    <property type="entry name" value="Resolvase, N-terminal catalytic domain"/>
    <property type="match status" value="1"/>
</dbReference>
<dbReference type="SMART" id="SM00857">
    <property type="entry name" value="Resolvase"/>
    <property type="match status" value="1"/>
</dbReference>
<dbReference type="CDD" id="cd00338">
    <property type="entry name" value="Ser_Recombinase"/>
    <property type="match status" value="1"/>
</dbReference>
<dbReference type="InterPro" id="IPR038109">
    <property type="entry name" value="DNA_bind_recomb_sf"/>
</dbReference>
<proteinExistence type="predicted"/>
<sequence>MTTDDPPINPPAPAPTLRSASRSASVPVSGPSGLSDYAVSPLGMPVSVLRDEVRVAFLGRTSTEDQQDPRQSIIRQLGNSRTVIPESWVIVAHYYDIESGRMELDARGHGTDYERFDIPIARDGGVADLLDEASQPGRRFDVVICESVSRVARRAFEGLTIERELERAEVPLFAANEPITLSGSRAQRILQRRINQSVAEYEVLNTLEQSWGGLCTHVREGWNIGKPPYGYKAKAYRHPNPTKAAKGQTKSRLEPDGACGETVTQIALWRYHEGLGYDTIADRLNTDPMKYPPPIPPGRERARGAWGKTSVFEILKNPKYTGYQVFNRRASRSRRGKVNDQVKWVWSTEPAHEPLIPKWIYDELAARRQARRGSRDGNSRNTHPATRRTYVLRGMVFCGCGRRMFGTYRHDSGYYMCYPRGNNRGRPDKYADHPKALYLREDAVLDALTRFFADRVFGPHRRDLLAADLAGIDDRAVRERHAEQERLQRVVADVTRRQNSILRQAQDGDPDDPFTKGLRGTYNNLDTEKTAALSVIAQLDAADDTEPHRPGTADTELLDALPYLALNLPAAPEPLLRKLFEITQLTIRLHDDRDQVTITITLPADHIPDITHAAERITTVNTTQPTAAHTAQTGCVDPLRAPGAARTGSARNRTCQELRVSATVDILRRCRGTATITAISPVVATAVQGGCCWNTSVATALGGGSADQQRGHSHRRAAEDEEAS</sequence>
<dbReference type="InterPro" id="IPR011109">
    <property type="entry name" value="DNA_bind_recombinase_dom"/>
</dbReference>
<protein>
    <submittedName>
        <fullName evidence="3">Recombinase family protein</fullName>
    </submittedName>
</protein>
<dbReference type="EMBL" id="RFFH01000003">
    <property type="protein sequence ID" value="RMI33572.1"/>
    <property type="molecule type" value="Genomic_DNA"/>
</dbReference>
<dbReference type="GO" id="GO:0000150">
    <property type="term" value="F:DNA strand exchange activity"/>
    <property type="evidence" value="ECO:0007669"/>
    <property type="project" value="InterPro"/>
</dbReference>
<comment type="caution">
    <text evidence="3">The sequence shown here is derived from an EMBL/GenBank/DDBJ whole genome shotgun (WGS) entry which is preliminary data.</text>
</comment>
<dbReference type="Pfam" id="PF07508">
    <property type="entry name" value="Recombinase"/>
    <property type="match status" value="1"/>
</dbReference>
<dbReference type="Pfam" id="PF00239">
    <property type="entry name" value="Resolvase"/>
    <property type="match status" value="1"/>
</dbReference>
<dbReference type="InterPro" id="IPR050639">
    <property type="entry name" value="SSR_resolvase"/>
</dbReference>
<evidence type="ECO:0000259" key="2">
    <source>
        <dbReference type="SMART" id="SM00857"/>
    </source>
</evidence>